<organism evidence="3 4">
    <name type="scientific">Cyanobium usitatum str. Tous</name>
    <dbReference type="NCBI Taxonomy" id="2116684"/>
    <lineage>
        <taxon>Bacteria</taxon>
        <taxon>Bacillati</taxon>
        <taxon>Cyanobacteriota</taxon>
        <taxon>Cyanophyceae</taxon>
        <taxon>Synechococcales</taxon>
        <taxon>Prochlorococcaceae</taxon>
        <taxon>Cyanobium</taxon>
    </lineage>
</organism>
<protein>
    <submittedName>
        <fullName evidence="3">Uncharacterized protein</fullName>
    </submittedName>
</protein>
<gene>
    <name evidence="3" type="ORF">C7K55_00760</name>
</gene>
<keyword evidence="2" id="KW-0472">Membrane</keyword>
<accession>A0A2P7N1G0</accession>
<evidence type="ECO:0000256" key="1">
    <source>
        <dbReference type="SAM" id="MobiDB-lite"/>
    </source>
</evidence>
<dbReference type="AlphaFoldDB" id="A0A2P7N1G0"/>
<feature type="transmembrane region" description="Helical" evidence="2">
    <location>
        <begin position="23"/>
        <end position="44"/>
    </location>
</feature>
<dbReference type="RefSeq" id="WP_106501494.1">
    <property type="nucleotide sequence ID" value="NZ_PXXO01000001.1"/>
</dbReference>
<keyword evidence="4" id="KW-1185">Reference proteome</keyword>
<proteinExistence type="predicted"/>
<comment type="caution">
    <text evidence="3">The sequence shown here is derived from an EMBL/GenBank/DDBJ whole genome shotgun (WGS) entry which is preliminary data.</text>
</comment>
<dbReference type="EMBL" id="PXXO01000001">
    <property type="protein sequence ID" value="PSJ07307.1"/>
    <property type="molecule type" value="Genomic_DNA"/>
</dbReference>
<evidence type="ECO:0000313" key="3">
    <source>
        <dbReference type="EMBL" id="PSJ07307.1"/>
    </source>
</evidence>
<dbReference type="Proteomes" id="UP000243002">
    <property type="component" value="Unassembled WGS sequence"/>
</dbReference>
<keyword evidence="2" id="KW-0812">Transmembrane</keyword>
<keyword evidence="2" id="KW-1133">Transmembrane helix</keyword>
<sequence length="146" mass="15816">MTPAPDQAAISTEASPNGASLAWVPWLQAGVTAMLVVLFLVIVVKSRQQNDTIRQLQERVQGLENSRALDRTTGLEQQLRSTVERLQAVERNGTRIDGLSRETANLRAELSKLRAARPSKAAPPKTDELPLGVPPLPPVRPPATAN</sequence>
<reference evidence="3 4" key="1">
    <citation type="journal article" date="2018" name="Environ. Microbiol.">
        <title>Ecological and genomic features of two widespread freshwater picocyanobacteria.</title>
        <authorList>
            <person name="Cabello-Yeves P.J."/>
            <person name="Picazo A."/>
            <person name="Camacho A."/>
            <person name="Callieri C."/>
            <person name="Rosselli R."/>
            <person name="Roda-Garcia J.J."/>
            <person name="Coutinho F.H."/>
            <person name="Rodriguez-Valera F."/>
        </authorList>
    </citation>
    <scope>NUCLEOTIDE SEQUENCE [LARGE SCALE GENOMIC DNA]</scope>
    <source>
        <strain evidence="3 4">Tous</strain>
    </source>
</reference>
<name>A0A2P7N1G0_9CYAN</name>
<feature type="region of interest" description="Disordered" evidence="1">
    <location>
        <begin position="112"/>
        <end position="146"/>
    </location>
</feature>
<evidence type="ECO:0000256" key="2">
    <source>
        <dbReference type="SAM" id="Phobius"/>
    </source>
</evidence>
<evidence type="ECO:0000313" key="4">
    <source>
        <dbReference type="Proteomes" id="UP000243002"/>
    </source>
</evidence>
<feature type="compositionally biased region" description="Pro residues" evidence="1">
    <location>
        <begin position="132"/>
        <end position="146"/>
    </location>
</feature>
<dbReference type="OrthoDB" id="565191at2"/>